<dbReference type="OrthoDB" id="1928574at2759"/>
<accession>A0A835GZ79</accession>
<dbReference type="AlphaFoldDB" id="A0A835GZ79"/>
<gene>
    <name evidence="4" type="ORF">IFM89_006117</name>
</gene>
<feature type="domain" description="X8" evidence="3">
    <location>
        <begin position="49"/>
        <end position="131"/>
    </location>
</feature>
<reference evidence="4 5" key="1">
    <citation type="submission" date="2020-10" db="EMBL/GenBank/DDBJ databases">
        <title>The Coptis chinensis genome and diversification of protoberbering-type alkaloids.</title>
        <authorList>
            <person name="Wang B."/>
            <person name="Shu S."/>
            <person name="Song C."/>
            <person name="Liu Y."/>
        </authorList>
    </citation>
    <scope>NUCLEOTIDE SEQUENCE [LARGE SCALE GENOMIC DNA]</scope>
    <source>
        <strain evidence="4">HL-2020</strain>
        <tissue evidence="4">Leaf</tissue>
    </source>
</reference>
<name>A0A835GZ79_9MAGN</name>
<evidence type="ECO:0000256" key="1">
    <source>
        <dbReference type="ARBA" id="ARBA00022729"/>
    </source>
</evidence>
<dbReference type="InterPro" id="IPR012946">
    <property type="entry name" value="X8"/>
</dbReference>
<dbReference type="SMART" id="SM00768">
    <property type="entry name" value="X8"/>
    <property type="match status" value="1"/>
</dbReference>
<dbReference type="Proteomes" id="UP000631114">
    <property type="component" value="Unassembled WGS sequence"/>
</dbReference>
<proteinExistence type="predicted"/>
<dbReference type="PANTHER" id="PTHR31044">
    <property type="entry name" value="BETA-1,3 GLUCANASE"/>
    <property type="match status" value="1"/>
</dbReference>
<comment type="caution">
    <text evidence="4">The sequence shown here is derived from an EMBL/GenBank/DDBJ whole genome shotgun (WGS) entry which is preliminary data.</text>
</comment>
<dbReference type="InterPro" id="IPR044788">
    <property type="entry name" value="X8_dom_prot"/>
</dbReference>
<protein>
    <recommendedName>
        <fullName evidence="3">X8 domain-containing protein</fullName>
    </recommendedName>
</protein>
<organism evidence="4 5">
    <name type="scientific">Coptis chinensis</name>
    <dbReference type="NCBI Taxonomy" id="261450"/>
    <lineage>
        <taxon>Eukaryota</taxon>
        <taxon>Viridiplantae</taxon>
        <taxon>Streptophyta</taxon>
        <taxon>Embryophyta</taxon>
        <taxon>Tracheophyta</taxon>
        <taxon>Spermatophyta</taxon>
        <taxon>Magnoliopsida</taxon>
        <taxon>Ranunculales</taxon>
        <taxon>Ranunculaceae</taxon>
        <taxon>Coptidoideae</taxon>
        <taxon>Coptis</taxon>
    </lineage>
</organism>
<sequence length="136" mass="15065">MASEKPAFSPPLFFLFMLILSSNSGGFLKLVNGDQANNRIYFFWALQKTWCVGKPSSDQAALQANIDYVCGSQVDCSIVLKVGCPCYIPNTVLNHASIAMNLYYQSKGRNKWNCYFNNSGLIVVTDPSKSFLQSSV</sequence>
<keyword evidence="2" id="KW-0812">Transmembrane</keyword>
<evidence type="ECO:0000259" key="3">
    <source>
        <dbReference type="SMART" id="SM00768"/>
    </source>
</evidence>
<dbReference type="Gene3D" id="1.20.58.1040">
    <property type="match status" value="1"/>
</dbReference>
<evidence type="ECO:0000313" key="4">
    <source>
        <dbReference type="EMBL" id="KAF9587863.1"/>
    </source>
</evidence>
<dbReference type="EMBL" id="JADFTS010000009">
    <property type="protein sequence ID" value="KAF9587863.1"/>
    <property type="molecule type" value="Genomic_DNA"/>
</dbReference>
<dbReference type="GO" id="GO:0009506">
    <property type="term" value="C:plasmodesma"/>
    <property type="evidence" value="ECO:0007669"/>
    <property type="project" value="UniProtKB-ARBA"/>
</dbReference>
<keyword evidence="2" id="KW-1133">Transmembrane helix</keyword>
<evidence type="ECO:0000313" key="5">
    <source>
        <dbReference type="Proteomes" id="UP000631114"/>
    </source>
</evidence>
<keyword evidence="5" id="KW-1185">Reference proteome</keyword>
<keyword evidence="1" id="KW-0732">Signal</keyword>
<dbReference type="Pfam" id="PF07983">
    <property type="entry name" value="X8"/>
    <property type="match status" value="1"/>
</dbReference>
<keyword evidence="2" id="KW-0472">Membrane</keyword>
<evidence type="ECO:0000256" key="2">
    <source>
        <dbReference type="SAM" id="Phobius"/>
    </source>
</evidence>
<dbReference type="PANTHER" id="PTHR31044:SF57">
    <property type="entry name" value="CARBOHYDRATE-BINDING X8 DOMAIN SUPERFAMILY PROTEIN"/>
    <property type="match status" value="1"/>
</dbReference>
<feature type="transmembrane region" description="Helical" evidence="2">
    <location>
        <begin position="12"/>
        <end position="31"/>
    </location>
</feature>